<keyword evidence="2" id="KW-1185">Reference proteome</keyword>
<comment type="caution">
    <text evidence="1">The sequence shown here is derived from an EMBL/GenBank/DDBJ whole genome shotgun (WGS) entry which is preliminary data.</text>
</comment>
<evidence type="ECO:0000313" key="2">
    <source>
        <dbReference type="Proteomes" id="UP000736583"/>
    </source>
</evidence>
<proteinExistence type="predicted"/>
<dbReference type="InterPro" id="IPR030910">
    <property type="entry name" value="SLAP_dom"/>
</dbReference>
<sequence length="140" mass="15877">MDNIKLNLHITGVSTDAMDIKRKEFLLNELKKLGEKHPISEGEIFIDTTHVKFYEDNIIKVTFFIRNATSTALSISNIPVNIVSSDGEVISLRAFQLNKPIKVEAYSASPYKIEIDKSQYEEIIDEKLTISVDSILGVRY</sequence>
<dbReference type="RefSeq" id="WP_216457273.1">
    <property type="nucleotide sequence ID" value="NZ_JAHLQL010000004.1"/>
</dbReference>
<organism evidence="1 2">
    <name type="scientific">Clostridium simiarum</name>
    <dbReference type="NCBI Taxonomy" id="2841506"/>
    <lineage>
        <taxon>Bacteria</taxon>
        <taxon>Bacillati</taxon>
        <taxon>Bacillota</taxon>
        <taxon>Clostridia</taxon>
        <taxon>Eubacteriales</taxon>
        <taxon>Clostridiaceae</taxon>
        <taxon>Clostridium</taxon>
    </lineage>
</organism>
<accession>A0ABS6F284</accession>
<evidence type="ECO:0000313" key="1">
    <source>
        <dbReference type="EMBL" id="MBU5592495.1"/>
    </source>
</evidence>
<dbReference type="EMBL" id="JAHLQL010000004">
    <property type="protein sequence ID" value="MBU5592495.1"/>
    <property type="molecule type" value="Genomic_DNA"/>
</dbReference>
<dbReference type="Proteomes" id="UP000736583">
    <property type="component" value="Unassembled WGS sequence"/>
</dbReference>
<protein>
    <submittedName>
        <fullName evidence="1">SLAP domain-containing protein</fullName>
    </submittedName>
</protein>
<reference evidence="1 2" key="1">
    <citation type="submission" date="2021-06" db="EMBL/GenBank/DDBJ databases">
        <authorList>
            <person name="Sun Q."/>
            <person name="Li D."/>
        </authorList>
    </citation>
    <scope>NUCLEOTIDE SEQUENCE [LARGE SCALE GENOMIC DNA]</scope>
    <source>
        <strain evidence="1 2">MSJ-4</strain>
    </source>
</reference>
<name>A0ABS6F284_9CLOT</name>
<gene>
    <name evidence="1" type="ORF">KQI89_12090</name>
</gene>
<dbReference type="NCBIfam" id="TIGR04398">
    <property type="entry name" value="SLAP_DUP"/>
    <property type="match status" value="1"/>
</dbReference>